<dbReference type="EMBL" id="VIWP01000003">
    <property type="protein sequence ID" value="TWF54143.1"/>
    <property type="molecule type" value="Genomic_DNA"/>
</dbReference>
<reference evidence="2 3" key="1">
    <citation type="submission" date="2019-06" db="EMBL/GenBank/DDBJ databases">
        <title>Sorghum-associated microbial communities from plants grown in Nebraska, USA.</title>
        <authorList>
            <person name="Schachtman D."/>
        </authorList>
    </citation>
    <scope>NUCLEOTIDE SEQUENCE [LARGE SCALE GENOMIC DNA]</scope>
    <source>
        <strain evidence="2 3">1225</strain>
    </source>
</reference>
<sequence length="83" mass="9719">MTSKRITLRHIWQYTTFPDKFTVLVLIAVPFWMCFDLFLDGQAVNKLARVIGPVCIIGMVIILWCYLLILYRQVRRAVAEEAE</sequence>
<accession>A0A561QUS6</accession>
<keyword evidence="1" id="KW-0472">Membrane</keyword>
<keyword evidence="1" id="KW-1133">Transmembrane helix</keyword>
<feature type="transmembrane region" description="Helical" evidence="1">
    <location>
        <begin position="51"/>
        <end position="71"/>
    </location>
</feature>
<name>A0A561QUS6_9HYPH</name>
<feature type="transmembrane region" description="Helical" evidence="1">
    <location>
        <begin position="21"/>
        <end position="39"/>
    </location>
</feature>
<keyword evidence="3" id="KW-1185">Reference proteome</keyword>
<evidence type="ECO:0000256" key="1">
    <source>
        <dbReference type="SAM" id="Phobius"/>
    </source>
</evidence>
<protein>
    <submittedName>
        <fullName evidence="2">Uncharacterized protein</fullName>
    </submittedName>
</protein>
<evidence type="ECO:0000313" key="3">
    <source>
        <dbReference type="Proteomes" id="UP000320653"/>
    </source>
</evidence>
<dbReference type="AlphaFoldDB" id="A0A561QUS6"/>
<dbReference type="Proteomes" id="UP000320653">
    <property type="component" value="Unassembled WGS sequence"/>
</dbReference>
<gene>
    <name evidence="2" type="ORF">FHW37_1032</name>
</gene>
<organism evidence="2 3">
    <name type="scientific">Neorhizobium alkalisoli</name>
    <dbReference type="NCBI Taxonomy" id="528178"/>
    <lineage>
        <taxon>Bacteria</taxon>
        <taxon>Pseudomonadati</taxon>
        <taxon>Pseudomonadota</taxon>
        <taxon>Alphaproteobacteria</taxon>
        <taxon>Hyphomicrobiales</taxon>
        <taxon>Rhizobiaceae</taxon>
        <taxon>Rhizobium/Agrobacterium group</taxon>
        <taxon>Neorhizobium</taxon>
    </lineage>
</organism>
<comment type="caution">
    <text evidence="2">The sequence shown here is derived from an EMBL/GenBank/DDBJ whole genome shotgun (WGS) entry which is preliminary data.</text>
</comment>
<dbReference type="RefSeq" id="WP_145636098.1">
    <property type="nucleotide sequence ID" value="NZ_VIWP01000003.1"/>
</dbReference>
<proteinExistence type="predicted"/>
<evidence type="ECO:0000313" key="2">
    <source>
        <dbReference type="EMBL" id="TWF54143.1"/>
    </source>
</evidence>
<keyword evidence="1" id="KW-0812">Transmembrane</keyword>